<gene>
    <name evidence="10" type="ORF">CBR_g12744</name>
</gene>
<dbReference type="FunFam" id="1.25.40.20:FF:000251">
    <property type="entry name" value="Protein LHCP TRANSLOCATION DEFECT"/>
    <property type="match status" value="1"/>
</dbReference>
<sequence>MAAASSSLMQCVSAPASTSSSSAATELCRSRAAAASAAHTVTKLIPDKCKGVVVRLASTFSRNAVAPPSRLSRLGPSGGSKWDALFKFGKFGFSSEDAGMYGSQGRDDYGRDDVEQYFNYTGMLAVEGTYDKMYALLDMEIHPVDILLLFAATEGDRPKIQELLKAGARIDVEDVDGRTAVDRAADEEIKQLILKGAQAANSSLT</sequence>
<protein>
    <recommendedName>
        <fullName evidence="9">Protein LHCP TRANSLOCATION DEFECT</fullName>
    </recommendedName>
</protein>
<dbReference type="GO" id="GO:0006886">
    <property type="term" value="P:intracellular protein transport"/>
    <property type="evidence" value="ECO:0007669"/>
    <property type="project" value="EnsemblPlants"/>
</dbReference>
<keyword evidence="6" id="KW-0809">Transit peptide</keyword>
<name>A0A388KSH1_CHABU</name>
<evidence type="ECO:0000256" key="6">
    <source>
        <dbReference type="ARBA" id="ARBA00022946"/>
    </source>
</evidence>
<comment type="subcellular location">
    <subcellularLocation>
        <location evidence="1">Plastid</location>
        <location evidence="1">Chloroplast</location>
    </subcellularLocation>
</comment>
<dbReference type="Gramene" id="GBG73025">
    <property type="protein sequence ID" value="GBG73025"/>
    <property type="gene ID" value="CBR_g12744"/>
</dbReference>
<evidence type="ECO:0000256" key="2">
    <source>
        <dbReference type="ARBA" id="ARBA00022448"/>
    </source>
</evidence>
<dbReference type="AlphaFoldDB" id="A0A388KSH1"/>
<evidence type="ECO:0000256" key="1">
    <source>
        <dbReference type="ARBA" id="ARBA00004229"/>
    </source>
</evidence>
<evidence type="ECO:0000313" key="10">
    <source>
        <dbReference type="EMBL" id="GBG73025.1"/>
    </source>
</evidence>
<reference evidence="10 11" key="1">
    <citation type="journal article" date="2018" name="Cell">
        <title>The Chara Genome: Secondary Complexity and Implications for Plant Terrestrialization.</title>
        <authorList>
            <person name="Nishiyama T."/>
            <person name="Sakayama H."/>
            <person name="Vries J.D."/>
            <person name="Buschmann H."/>
            <person name="Saint-Marcoux D."/>
            <person name="Ullrich K.K."/>
            <person name="Haas F.B."/>
            <person name="Vanderstraeten L."/>
            <person name="Becker D."/>
            <person name="Lang D."/>
            <person name="Vosolsobe S."/>
            <person name="Rombauts S."/>
            <person name="Wilhelmsson P.K.I."/>
            <person name="Janitza P."/>
            <person name="Kern R."/>
            <person name="Heyl A."/>
            <person name="Rumpler F."/>
            <person name="Villalobos L.I.A.C."/>
            <person name="Clay J.M."/>
            <person name="Skokan R."/>
            <person name="Toyoda A."/>
            <person name="Suzuki Y."/>
            <person name="Kagoshima H."/>
            <person name="Schijlen E."/>
            <person name="Tajeshwar N."/>
            <person name="Catarino B."/>
            <person name="Hetherington A.J."/>
            <person name="Saltykova A."/>
            <person name="Bonnot C."/>
            <person name="Breuninger H."/>
            <person name="Symeonidi A."/>
            <person name="Radhakrishnan G.V."/>
            <person name="Van Nieuwerburgh F."/>
            <person name="Deforce D."/>
            <person name="Chang C."/>
            <person name="Karol K.G."/>
            <person name="Hedrich R."/>
            <person name="Ulvskov P."/>
            <person name="Glockner G."/>
            <person name="Delwiche C.F."/>
            <person name="Petrasek J."/>
            <person name="Van de Peer Y."/>
            <person name="Friml J."/>
            <person name="Beilby M."/>
            <person name="Dolan L."/>
            <person name="Kohara Y."/>
            <person name="Sugano S."/>
            <person name="Fujiyama A."/>
            <person name="Delaux P.-M."/>
            <person name="Quint M."/>
            <person name="TheiBen G."/>
            <person name="Hagemann M."/>
            <person name="Harholt J."/>
            <person name="Dunand C."/>
            <person name="Zachgo S."/>
            <person name="Langdale J."/>
            <person name="Maumus F."/>
            <person name="Straeten D.V.D."/>
            <person name="Gould S.B."/>
            <person name="Rensing S.A."/>
        </authorList>
    </citation>
    <scope>NUCLEOTIDE SEQUENCE [LARGE SCALE GENOMIC DNA]</scope>
    <source>
        <strain evidence="10 11">S276</strain>
    </source>
</reference>
<dbReference type="OrthoDB" id="539213at2759"/>
<dbReference type="EMBL" id="BFEA01000176">
    <property type="protein sequence ID" value="GBG73025.1"/>
    <property type="molecule type" value="Genomic_DNA"/>
</dbReference>
<evidence type="ECO:0000256" key="3">
    <source>
        <dbReference type="ARBA" id="ARBA00022528"/>
    </source>
</evidence>
<dbReference type="Proteomes" id="UP000265515">
    <property type="component" value="Unassembled WGS sequence"/>
</dbReference>
<keyword evidence="7" id="KW-0040">ANK repeat</keyword>
<dbReference type="PANTHER" id="PTHR47317:SF1">
    <property type="entry name" value="PROTEIN LHCP TRANSLOCATION DEFECT"/>
    <property type="match status" value="1"/>
</dbReference>
<keyword evidence="11" id="KW-1185">Reference proteome</keyword>
<dbReference type="GO" id="GO:0090391">
    <property type="term" value="P:granum assembly"/>
    <property type="evidence" value="ECO:0007669"/>
    <property type="project" value="EnsemblPlants"/>
</dbReference>
<dbReference type="GO" id="GO:0009941">
    <property type="term" value="C:chloroplast envelope"/>
    <property type="evidence" value="ECO:0007669"/>
    <property type="project" value="EnsemblPlants"/>
</dbReference>
<dbReference type="InterPro" id="IPR036770">
    <property type="entry name" value="Ankyrin_rpt-contain_sf"/>
</dbReference>
<dbReference type="GO" id="GO:0009570">
    <property type="term" value="C:chloroplast stroma"/>
    <property type="evidence" value="ECO:0007669"/>
    <property type="project" value="EnsemblPlants"/>
</dbReference>
<dbReference type="InterPro" id="IPR044242">
    <property type="entry name" value="LTD-like"/>
</dbReference>
<comment type="function">
    <text evidence="8">Involved in the import of light-harvesting complex proteins (LHCP) and subsequent routing of these proteins to the chloroplast signal recognition particle (SRP) pathway.</text>
</comment>
<evidence type="ECO:0000256" key="4">
    <source>
        <dbReference type="ARBA" id="ARBA00022640"/>
    </source>
</evidence>
<dbReference type="SUPFAM" id="SSF48403">
    <property type="entry name" value="Ankyrin repeat"/>
    <property type="match status" value="1"/>
</dbReference>
<organism evidence="10 11">
    <name type="scientific">Chara braunii</name>
    <name type="common">Braun's stonewort</name>
    <dbReference type="NCBI Taxonomy" id="69332"/>
    <lineage>
        <taxon>Eukaryota</taxon>
        <taxon>Viridiplantae</taxon>
        <taxon>Streptophyta</taxon>
        <taxon>Charophyceae</taxon>
        <taxon>Charales</taxon>
        <taxon>Characeae</taxon>
        <taxon>Chara</taxon>
    </lineage>
</organism>
<evidence type="ECO:0000256" key="7">
    <source>
        <dbReference type="ARBA" id="ARBA00023043"/>
    </source>
</evidence>
<proteinExistence type="predicted"/>
<evidence type="ECO:0000256" key="8">
    <source>
        <dbReference type="ARBA" id="ARBA00056210"/>
    </source>
</evidence>
<evidence type="ECO:0000256" key="5">
    <source>
        <dbReference type="ARBA" id="ARBA00022927"/>
    </source>
</evidence>
<keyword evidence="5" id="KW-0653">Protein transport</keyword>
<keyword evidence="4" id="KW-0934">Plastid</keyword>
<comment type="caution">
    <text evidence="10">The sequence shown here is derived from an EMBL/GenBank/DDBJ whole genome shotgun (WGS) entry which is preliminary data.</text>
</comment>
<dbReference type="Gene3D" id="1.25.40.20">
    <property type="entry name" value="Ankyrin repeat-containing domain"/>
    <property type="match status" value="1"/>
</dbReference>
<keyword evidence="2" id="KW-0813">Transport</keyword>
<evidence type="ECO:0000256" key="9">
    <source>
        <dbReference type="ARBA" id="ARBA00067995"/>
    </source>
</evidence>
<keyword evidence="3" id="KW-0150">Chloroplast</keyword>
<accession>A0A388KSH1</accession>
<dbReference type="PANTHER" id="PTHR47317">
    <property type="entry name" value="PROTEIN LHCP TRANSLOCATION DEFECT"/>
    <property type="match status" value="1"/>
</dbReference>
<evidence type="ECO:0000313" key="11">
    <source>
        <dbReference type="Proteomes" id="UP000265515"/>
    </source>
</evidence>